<comment type="caution">
    <text evidence="5">The sequence shown here is derived from an EMBL/GenBank/DDBJ whole genome shotgun (WGS) entry which is preliminary data.</text>
</comment>
<dbReference type="SUPFAM" id="SSF53335">
    <property type="entry name" value="S-adenosyl-L-methionine-dependent methyltransferases"/>
    <property type="match status" value="1"/>
</dbReference>
<dbReference type="Gene3D" id="3.40.50.150">
    <property type="entry name" value="Vaccinia Virus protein VP39"/>
    <property type="match status" value="1"/>
</dbReference>
<dbReference type="AlphaFoldDB" id="A0A5N6BIU0"/>
<protein>
    <submittedName>
        <fullName evidence="5">Methyltransferase domain-containing protein</fullName>
    </submittedName>
</protein>
<proteinExistence type="predicted"/>
<dbReference type="EMBL" id="VDMA02000024">
    <property type="protein sequence ID" value="KAB8180160.1"/>
    <property type="molecule type" value="Genomic_DNA"/>
</dbReference>
<organism evidence="5 6">
    <name type="scientific">Microbispora catharanthi</name>
    <dbReference type="NCBI Taxonomy" id="1712871"/>
    <lineage>
        <taxon>Bacteria</taxon>
        <taxon>Bacillati</taxon>
        <taxon>Actinomycetota</taxon>
        <taxon>Actinomycetes</taxon>
        <taxon>Streptosporangiales</taxon>
        <taxon>Streptosporangiaceae</taxon>
        <taxon>Microbispora</taxon>
    </lineage>
</organism>
<dbReference type="RefSeq" id="WP_139579455.1">
    <property type="nucleotide sequence ID" value="NZ_VDMA02000024.1"/>
</dbReference>
<evidence type="ECO:0000256" key="3">
    <source>
        <dbReference type="ARBA" id="ARBA00022691"/>
    </source>
</evidence>
<dbReference type="GO" id="GO:0008168">
    <property type="term" value="F:methyltransferase activity"/>
    <property type="evidence" value="ECO:0007669"/>
    <property type="project" value="UniProtKB-KW"/>
</dbReference>
<dbReference type="PANTHER" id="PTHR43464">
    <property type="entry name" value="METHYLTRANSFERASE"/>
    <property type="match status" value="1"/>
</dbReference>
<sequence>MTGETLEEQREYVRRLAAAHVENGDPLGWFEPLYSAAERGEALVPWADHVPNPRLVEWAGGRAGEGRTALVVGCGMGDDAEYLAGLGWAVTAFDVSPSAVRAAASRFPGSSVRYVAADLLAPPEEWRQAYDLVVEIYTVQVLRGDLRERAVRAAGSLVAPGGTLLVVARAREESDPEGRMPWPLTRTEIDAFATGGLRPVRVRDVYDDETPPVRRWVAEFART</sequence>
<dbReference type="InterPro" id="IPR029063">
    <property type="entry name" value="SAM-dependent_MTases_sf"/>
</dbReference>
<name>A0A5N6BIU0_9ACTN</name>
<evidence type="ECO:0000259" key="4">
    <source>
        <dbReference type="Pfam" id="PF13649"/>
    </source>
</evidence>
<feature type="domain" description="Methyltransferase" evidence="4">
    <location>
        <begin position="70"/>
        <end position="162"/>
    </location>
</feature>
<keyword evidence="3" id="KW-0949">S-adenosyl-L-methionine</keyword>
<dbReference type="InterPro" id="IPR041698">
    <property type="entry name" value="Methyltransf_25"/>
</dbReference>
<dbReference type="Proteomes" id="UP000313066">
    <property type="component" value="Unassembled WGS sequence"/>
</dbReference>
<evidence type="ECO:0000256" key="2">
    <source>
        <dbReference type="ARBA" id="ARBA00022679"/>
    </source>
</evidence>
<dbReference type="PANTHER" id="PTHR43464:SF19">
    <property type="entry name" value="UBIQUINONE BIOSYNTHESIS O-METHYLTRANSFERASE, MITOCHONDRIAL"/>
    <property type="match status" value="1"/>
</dbReference>
<gene>
    <name evidence="5" type="ORF">FH610_034610</name>
</gene>
<dbReference type="Pfam" id="PF13649">
    <property type="entry name" value="Methyltransf_25"/>
    <property type="match status" value="1"/>
</dbReference>
<evidence type="ECO:0000313" key="6">
    <source>
        <dbReference type="Proteomes" id="UP000313066"/>
    </source>
</evidence>
<keyword evidence="1 5" id="KW-0489">Methyltransferase</keyword>
<dbReference type="CDD" id="cd02440">
    <property type="entry name" value="AdoMet_MTases"/>
    <property type="match status" value="1"/>
</dbReference>
<evidence type="ECO:0000313" key="5">
    <source>
        <dbReference type="EMBL" id="KAB8180160.1"/>
    </source>
</evidence>
<keyword evidence="2 5" id="KW-0808">Transferase</keyword>
<dbReference type="GO" id="GO:0032259">
    <property type="term" value="P:methylation"/>
    <property type="evidence" value="ECO:0007669"/>
    <property type="project" value="UniProtKB-KW"/>
</dbReference>
<accession>A0A5N6BIU0</accession>
<evidence type="ECO:0000256" key="1">
    <source>
        <dbReference type="ARBA" id="ARBA00022603"/>
    </source>
</evidence>
<reference evidence="5 6" key="1">
    <citation type="submission" date="2019-10" db="EMBL/GenBank/DDBJ databases">
        <title>Nonomuraea sp. nov., isolated from Phyllanthus amarus.</title>
        <authorList>
            <person name="Klykleung N."/>
            <person name="Tanasupawat S."/>
        </authorList>
    </citation>
    <scope>NUCLEOTIDE SEQUENCE [LARGE SCALE GENOMIC DNA]</scope>
    <source>
        <strain evidence="5 6">CR1-09</strain>
    </source>
</reference>
<keyword evidence="6" id="KW-1185">Reference proteome</keyword>